<evidence type="ECO:0000259" key="10">
    <source>
        <dbReference type="PROSITE" id="PS50157"/>
    </source>
</evidence>
<evidence type="ECO:0000256" key="8">
    <source>
        <dbReference type="SAM" id="MobiDB-lite"/>
    </source>
</evidence>
<dbReference type="Pfam" id="PF12171">
    <property type="entry name" value="zf-C2H2_jaz"/>
    <property type="match status" value="1"/>
</dbReference>
<dbReference type="Proteomes" id="UP001162640">
    <property type="component" value="Unassembled WGS sequence"/>
</dbReference>
<reference evidence="13" key="1">
    <citation type="journal article" date="2023" name="Commun. Biol.">
        <title>Genome analysis of Parmales, the sister group of diatoms, reveals the evolutionary specialization of diatoms from phago-mixotrophs to photoautotrophs.</title>
        <authorList>
            <person name="Ban H."/>
            <person name="Sato S."/>
            <person name="Yoshikawa S."/>
            <person name="Yamada K."/>
            <person name="Nakamura Y."/>
            <person name="Ichinomiya M."/>
            <person name="Sato N."/>
            <person name="Blanc-Mathieu R."/>
            <person name="Endo H."/>
            <person name="Kuwata A."/>
            <person name="Ogata H."/>
        </authorList>
    </citation>
    <scope>NUCLEOTIDE SEQUENCE [LARGE SCALE GENOMIC DNA]</scope>
</reference>
<dbReference type="Gene3D" id="3.30.160.60">
    <property type="entry name" value="Classic Zinc Finger"/>
    <property type="match status" value="1"/>
</dbReference>
<evidence type="ECO:0000256" key="6">
    <source>
        <dbReference type="PROSITE-ProRule" id="PRU00042"/>
    </source>
</evidence>
<dbReference type="EMBL" id="BLQM01000057">
    <property type="protein sequence ID" value="GMH57382.1"/>
    <property type="molecule type" value="Genomic_DNA"/>
</dbReference>
<dbReference type="Gene3D" id="1.10.287.110">
    <property type="entry name" value="DnaJ domain"/>
    <property type="match status" value="1"/>
</dbReference>
<dbReference type="InterPro" id="IPR000690">
    <property type="entry name" value="Matrin/U1-C_Znf_C2H2"/>
</dbReference>
<evidence type="ECO:0000259" key="9">
    <source>
        <dbReference type="PROSITE" id="PS50076"/>
    </source>
</evidence>
<dbReference type="InterPro" id="IPR018253">
    <property type="entry name" value="DnaJ_domain_CS"/>
</dbReference>
<feature type="coiled-coil region" evidence="7">
    <location>
        <begin position="260"/>
        <end position="287"/>
    </location>
</feature>
<keyword evidence="2" id="KW-0479">Metal-binding</keyword>
<dbReference type="InterPro" id="IPR036869">
    <property type="entry name" value="J_dom_sf"/>
</dbReference>
<comment type="caution">
    <text evidence="12">The sequence shown here is derived from an EMBL/GenBank/DDBJ whole genome shotgun (WGS) entry which is preliminary data.</text>
</comment>
<dbReference type="PROSITE" id="PS50171">
    <property type="entry name" value="ZF_MATRIN"/>
    <property type="match status" value="1"/>
</dbReference>
<feature type="compositionally biased region" description="Acidic residues" evidence="8">
    <location>
        <begin position="437"/>
        <end position="456"/>
    </location>
</feature>
<keyword evidence="7" id="KW-0175">Coiled coil</keyword>
<dbReference type="GO" id="GO:0005634">
    <property type="term" value="C:nucleus"/>
    <property type="evidence" value="ECO:0007669"/>
    <property type="project" value="UniProtKB-SubCell"/>
</dbReference>
<evidence type="ECO:0000256" key="1">
    <source>
        <dbReference type="ARBA" id="ARBA00004123"/>
    </source>
</evidence>
<dbReference type="GO" id="GO:0005737">
    <property type="term" value="C:cytoplasm"/>
    <property type="evidence" value="ECO:0007669"/>
    <property type="project" value="TreeGrafter"/>
</dbReference>
<dbReference type="SUPFAM" id="SSF57667">
    <property type="entry name" value="beta-beta-alpha zinc fingers"/>
    <property type="match status" value="1"/>
</dbReference>
<feature type="compositionally biased region" description="Basic residues" evidence="8">
    <location>
        <begin position="134"/>
        <end position="152"/>
    </location>
</feature>
<dbReference type="Pfam" id="PF21884">
    <property type="entry name" value="ZUO1-like_ZHD"/>
    <property type="match status" value="1"/>
</dbReference>
<accession>A0A9W6ZU44</accession>
<keyword evidence="4" id="KW-0862">Zinc</keyword>
<keyword evidence="3 6" id="KW-0863">Zinc-finger</keyword>
<dbReference type="PROSITE" id="PS00028">
    <property type="entry name" value="ZINC_FINGER_C2H2_1"/>
    <property type="match status" value="1"/>
</dbReference>
<dbReference type="PRINTS" id="PR00625">
    <property type="entry name" value="JDOMAIN"/>
</dbReference>
<dbReference type="PROSITE" id="PS50076">
    <property type="entry name" value="DNAJ_2"/>
    <property type="match status" value="1"/>
</dbReference>
<dbReference type="AlphaFoldDB" id="A0A9W6ZU44"/>
<feature type="region of interest" description="Disordered" evidence="8">
    <location>
        <begin position="127"/>
        <end position="176"/>
    </location>
</feature>
<comment type="subcellular location">
    <subcellularLocation>
        <location evidence="1">Nucleus</location>
    </subcellularLocation>
</comment>
<dbReference type="GO" id="GO:0003676">
    <property type="term" value="F:nucleic acid binding"/>
    <property type="evidence" value="ECO:0007669"/>
    <property type="project" value="InterPro"/>
</dbReference>
<evidence type="ECO:0000256" key="3">
    <source>
        <dbReference type="ARBA" id="ARBA00022771"/>
    </source>
</evidence>
<dbReference type="InterPro" id="IPR013087">
    <property type="entry name" value="Znf_C2H2_type"/>
</dbReference>
<dbReference type="Pfam" id="PF00226">
    <property type="entry name" value="DnaJ"/>
    <property type="match status" value="1"/>
</dbReference>
<evidence type="ECO:0000256" key="5">
    <source>
        <dbReference type="ARBA" id="ARBA00023242"/>
    </source>
</evidence>
<evidence type="ECO:0000313" key="13">
    <source>
        <dbReference type="Proteomes" id="UP001162640"/>
    </source>
</evidence>
<evidence type="ECO:0000256" key="2">
    <source>
        <dbReference type="ARBA" id="ARBA00022723"/>
    </source>
</evidence>
<dbReference type="PANTHER" id="PTHR44029:SF1">
    <property type="entry name" value="DNAJ HOMOLOG SUBFAMILY C MEMBER 21"/>
    <property type="match status" value="1"/>
</dbReference>
<feature type="compositionally biased region" description="Pro residues" evidence="8">
    <location>
        <begin position="419"/>
        <end position="434"/>
    </location>
</feature>
<sequence>MRCHYEVLSLDLKASSDNIKKAYRKLALKYHPDKNVGVDVSTQFREVQDAYETLSNDRERKWYDDHRDEILREFDDEDWDVDDYVVDLFSYFTTSCFDGFGPDRMGFYAVYKEAFLDIDDMERDSGVHTEEAKKRRKRRGKKNRWRRWKNKKGQSVEGPSLEEEDMKRDTIDSDIPEGPVFGDANSSWDDINNFYSHWAAFASALTFSWCDEYDVREAGDRRVRRAIENENNKSRRVGRKEYSDRVVDLVEFVRRRDPRIRKRQEDNEKQKKLIEEEKIKAEKERRAEVKKARENFGETLEAQDVERIRNEDEKRNSRIVNLEDDYTFEAEKLPELLSPVQVGPKTAEELYLYSVRNKRKFKKWKDMEGVAKEKWLEMEKEEREKWEEEQAAKNVEGEGEGEGEGEAEGEAEVEKTETPPQPAQTDPQPPPQPPVDLVDELYITDDDSNSDSDSEEEEIVVIYKCELCNKTFKSDAQFENHCKSKKHKEKCKKASPRRKPKK</sequence>
<evidence type="ECO:0000256" key="7">
    <source>
        <dbReference type="SAM" id="Coils"/>
    </source>
</evidence>
<proteinExistence type="predicted"/>
<gene>
    <name evidence="12" type="ORF">TL16_g02365</name>
</gene>
<dbReference type="GO" id="GO:0008270">
    <property type="term" value="F:zinc ion binding"/>
    <property type="evidence" value="ECO:0007669"/>
    <property type="project" value="UniProtKB-KW"/>
</dbReference>
<feature type="compositionally biased region" description="Acidic residues" evidence="8">
    <location>
        <begin position="397"/>
        <end position="411"/>
    </location>
</feature>
<feature type="compositionally biased region" description="Basic and acidic residues" evidence="8">
    <location>
        <begin position="372"/>
        <end position="391"/>
    </location>
</feature>
<keyword evidence="5" id="KW-0539">Nucleus</keyword>
<dbReference type="PROSITE" id="PS00636">
    <property type="entry name" value="DNAJ_1"/>
    <property type="match status" value="1"/>
</dbReference>
<dbReference type="InterPro" id="IPR003604">
    <property type="entry name" value="Matrin/U1-like-C_Znf_C2H2"/>
</dbReference>
<feature type="domain" description="J" evidence="9">
    <location>
        <begin position="3"/>
        <end position="67"/>
    </location>
</feature>
<dbReference type="InterPro" id="IPR001623">
    <property type="entry name" value="DnaJ_domain"/>
</dbReference>
<protein>
    <submittedName>
        <fullName evidence="12">Uncharacterized protein</fullName>
    </submittedName>
</protein>
<dbReference type="InterPro" id="IPR054076">
    <property type="entry name" value="ZUO1-like_ZHD"/>
</dbReference>
<dbReference type="PROSITE" id="PS50157">
    <property type="entry name" value="ZINC_FINGER_C2H2_2"/>
    <property type="match status" value="1"/>
</dbReference>
<feature type="domain" description="C2H2-type" evidence="10">
    <location>
        <begin position="463"/>
        <end position="492"/>
    </location>
</feature>
<name>A0A9W6ZU44_9STRA</name>
<evidence type="ECO:0000313" key="12">
    <source>
        <dbReference type="EMBL" id="GMH57382.1"/>
    </source>
</evidence>
<dbReference type="SMART" id="SM00271">
    <property type="entry name" value="DnaJ"/>
    <property type="match status" value="1"/>
</dbReference>
<feature type="region of interest" description="Disordered" evidence="8">
    <location>
        <begin position="372"/>
        <end position="456"/>
    </location>
</feature>
<evidence type="ECO:0000256" key="4">
    <source>
        <dbReference type="ARBA" id="ARBA00022833"/>
    </source>
</evidence>
<dbReference type="InterPro" id="IPR051964">
    <property type="entry name" value="Chaperone_stress_response"/>
</dbReference>
<dbReference type="InterPro" id="IPR036236">
    <property type="entry name" value="Znf_C2H2_sf"/>
</dbReference>
<dbReference type="CDD" id="cd06257">
    <property type="entry name" value="DnaJ"/>
    <property type="match status" value="1"/>
</dbReference>
<dbReference type="InterPro" id="IPR022755">
    <property type="entry name" value="Znf_C2H2_jaz"/>
</dbReference>
<dbReference type="SUPFAM" id="SSF46565">
    <property type="entry name" value="Chaperone J-domain"/>
    <property type="match status" value="1"/>
</dbReference>
<organism evidence="12 13">
    <name type="scientific">Triparma laevis f. inornata</name>
    <dbReference type="NCBI Taxonomy" id="1714386"/>
    <lineage>
        <taxon>Eukaryota</taxon>
        <taxon>Sar</taxon>
        <taxon>Stramenopiles</taxon>
        <taxon>Ochrophyta</taxon>
        <taxon>Bolidophyceae</taxon>
        <taxon>Parmales</taxon>
        <taxon>Triparmaceae</taxon>
        <taxon>Triparma</taxon>
    </lineage>
</organism>
<feature type="domain" description="Matrin-type" evidence="11">
    <location>
        <begin position="463"/>
        <end position="493"/>
    </location>
</feature>
<evidence type="ECO:0000259" key="11">
    <source>
        <dbReference type="PROSITE" id="PS50171"/>
    </source>
</evidence>
<dbReference type="PANTHER" id="PTHR44029">
    <property type="entry name" value="DNAJ HOMOLOG SUBFAMILY C MEMBER 21"/>
    <property type="match status" value="1"/>
</dbReference>
<dbReference type="SMART" id="SM00451">
    <property type="entry name" value="ZnF_U1"/>
    <property type="match status" value="1"/>
</dbReference>